<gene>
    <name evidence="1" type="ORF">LKD36_08240</name>
</gene>
<proteinExistence type="predicted"/>
<dbReference type="AlphaFoldDB" id="A0AAE3A520"/>
<protein>
    <submittedName>
        <fullName evidence="1">CooT family nickel-binding protein</fullName>
    </submittedName>
</protein>
<dbReference type="Pfam" id="PF10133">
    <property type="entry name" value="CooT"/>
    <property type="match status" value="1"/>
</dbReference>
<reference evidence="1 2" key="1">
    <citation type="submission" date="2021-10" db="EMBL/GenBank/DDBJ databases">
        <title>Anaerobic single-cell dispensing facilitates the cultivation of human gut bacteria.</title>
        <authorList>
            <person name="Afrizal A."/>
        </authorList>
    </citation>
    <scope>NUCLEOTIDE SEQUENCE [LARGE SCALE GENOMIC DNA]</scope>
    <source>
        <strain evidence="1 2">CLA-AA-H276</strain>
    </source>
</reference>
<accession>A0AAE3A520</accession>
<dbReference type="EMBL" id="JAJEPS010000006">
    <property type="protein sequence ID" value="MCC2126167.1"/>
    <property type="molecule type" value="Genomic_DNA"/>
</dbReference>
<keyword evidence="2" id="KW-1185">Reference proteome</keyword>
<evidence type="ECO:0000313" key="2">
    <source>
        <dbReference type="Proteomes" id="UP001198220"/>
    </source>
</evidence>
<name>A0AAE3A520_9FIRM</name>
<organism evidence="1 2">
    <name type="scientific">Hominiventricola filiformis</name>
    <dbReference type="NCBI Taxonomy" id="2885352"/>
    <lineage>
        <taxon>Bacteria</taxon>
        <taxon>Bacillati</taxon>
        <taxon>Bacillota</taxon>
        <taxon>Clostridia</taxon>
        <taxon>Lachnospirales</taxon>
        <taxon>Lachnospiraceae</taxon>
        <taxon>Hominiventricola</taxon>
    </lineage>
</organism>
<sequence length="64" mass="6943">MCLATVYGKKKEGESILIKNASRMDVDGTTIRIRDIMGAEIEVEGAIAMVDLANSVVKINCIED</sequence>
<dbReference type="Proteomes" id="UP001198220">
    <property type="component" value="Unassembled WGS sequence"/>
</dbReference>
<dbReference type="InterPro" id="IPR019300">
    <property type="entry name" value="CooT"/>
</dbReference>
<dbReference type="RefSeq" id="WP_118769945.1">
    <property type="nucleotide sequence ID" value="NZ_JAJEPS010000006.1"/>
</dbReference>
<evidence type="ECO:0000313" key="1">
    <source>
        <dbReference type="EMBL" id="MCC2126167.1"/>
    </source>
</evidence>
<comment type="caution">
    <text evidence="1">The sequence shown here is derived from an EMBL/GenBank/DDBJ whole genome shotgun (WGS) entry which is preliminary data.</text>
</comment>